<dbReference type="AlphaFoldDB" id="A0A2M7IKW8"/>
<evidence type="ECO:0000313" key="2">
    <source>
        <dbReference type="Proteomes" id="UP000229931"/>
    </source>
</evidence>
<organism evidence="1 2">
    <name type="scientific">Candidatus Kuenenbacteria bacterium CG_4_8_14_3_um_filter_39_15</name>
    <dbReference type="NCBI Taxonomy" id="1974615"/>
    <lineage>
        <taxon>Bacteria</taxon>
        <taxon>Candidatus Kueneniibacteriota</taxon>
    </lineage>
</organism>
<accession>A0A2M7IKW8</accession>
<reference evidence="2" key="1">
    <citation type="submission" date="2017-09" db="EMBL/GenBank/DDBJ databases">
        <title>Depth-based differentiation of microbial function through sediment-hosted aquifers and enrichment of novel symbionts in the deep terrestrial subsurface.</title>
        <authorList>
            <person name="Probst A.J."/>
            <person name="Ladd B."/>
            <person name="Jarett J.K."/>
            <person name="Geller-Mcgrath D.E."/>
            <person name="Sieber C.M.K."/>
            <person name="Emerson J.B."/>
            <person name="Anantharaman K."/>
            <person name="Thomas B.C."/>
            <person name="Malmstrom R."/>
            <person name="Stieglmeier M."/>
            <person name="Klingl A."/>
            <person name="Woyke T."/>
            <person name="Ryan C.M."/>
            <person name="Banfield J.F."/>
        </authorList>
    </citation>
    <scope>NUCLEOTIDE SEQUENCE [LARGE SCALE GENOMIC DNA]</scope>
</reference>
<dbReference type="EMBL" id="PFHP01000068">
    <property type="protein sequence ID" value="PIW95453.1"/>
    <property type="molecule type" value="Genomic_DNA"/>
</dbReference>
<proteinExistence type="predicted"/>
<comment type="caution">
    <text evidence="1">The sequence shown here is derived from an EMBL/GenBank/DDBJ whole genome shotgun (WGS) entry which is preliminary data.</text>
</comment>
<sequence length="108" mass="12678">MELSTRVLISQKRAAGIGAKDRQKNCFCGENGCSRAEVEVAHKSDEILWKKMWHTDWDGISDEDKKREFNFTEKKIGHPDIKKELPLKFDKQEYRTLILNLTSHNKMR</sequence>
<evidence type="ECO:0000313" key="1">
    <source>
        <dbReference type="EMBL" id="PIW95453.1"/>
    </source>
</evidence>
<gene>
    <name evidence="1" type="ORF">COZ84_03420</name>
</gene>
<name>A0A2M7IKW8_9BACT</name>
<protein>
    <submittedName>
        <fullName evidence="1">Uncharacterized protein</fullName>
    </submittedName>
</protein>
<dbReference type="Proteomes" id="UP000229931">
    <property type="component" value="Unassembled WGS sequence"/>
</dbReference>